<reference evidence="4" key="1">
    <citation type="submission" date="2018-05" db="EMBL/GenBank/DDBJ databases">
        <authorList>
            <person name="Lanie J.A."/>
            <person name="Ng W.-L."/>
            <person name="Kazmierczak K.M."/>
            <person name="Andrzejewski T.M."/>
            <person name="Davidsen T.M."/>
            <person name="Wayne K.J."/>
            <person name="Tettelin H."/>
            <person name="Glass J.I."/>
            <person name="Rusch D."/>
            <person name="Podicherti R."/>
            <person name="Tsui H.-C.T."/>
            <person name="Winkler M.E."/>
        </authorList>
    </citation>
    <scope>NUCLEOTIDE SEQUENCE</scope>
</reference>
<dbReference type="PANTHER" id="PTHR43673:SF10">
    <property type="entry name" value="NADH DEHYDROGENASE_NAD(P)H NITROREDUCTASE XCC3605-RELATED"/>
    <property type="match status" value="1"/>
</dbReference>
<dbReference type="PANTHER" id="PTHR43673">
    <property type="entry name" value="NAD(P)H NITROREDUCTASE YDGI-RELATED"/>
    <property type="match status" value="1"/>
</dbReference>
<evidence type="ECO:0000313" key="4">
    <source>
        <dbReference type="EMBL" id="SVA65015.1"/>
    </source>
</evidence>
<protein>
    <recommendedName>
        <fullName evidence="3">Nitroreductase domain-containing protein</fullName>
    </recommendedName>
</protein>
<sequence>METYDAVRTVLAIREFKSDGLPEESVRKIVEAARLTGSSMNAQPWHFIVVQRKDLLHQLGDLVSSGPYIADSSLAVVVATERNSVYGISDASRAIQSMILTAWSVGIGSNWAGWVGMEAVGTLLNVPDSLEIVAVIPFGIPKDKKIGNQKNRKPINDVVHGEKFGEPLITG</sequence>
<dbReference type="GO" id="GO:0016491">
    <property type="term" value="F:oxidoreductase activity"/>
    <property type="evidence" value="ECO:0007669"/>
    <property type="project" value="UniProtKB-KW"/>
</dbReference>
<dbReference type="Gene3D" id="3.40.109.10">
    <property type="entry name" value="NADH Oxidase"/>
    <property type="match status" value="1"/>
</dbReference>
<feature type="domain" description="Nitroreductase" evidence="3">
    <location>
        <begin position="79"/>
        <end position="139"/>
    </location>
</feature>
<dbReference type="SUPFAM" id="SSF55469">
    <property type="entry name" value="FMN-dependent nitroreductase-like"/>
    <property type="match status" value="1"/>
</dbReference>
<proteinExistence type="inferred from homology"/>
<dbReference type="InterPro" id="IPR029479">
    <property type="entry name" value="Nitroreductase"/>
</dbReference>
<name>A0A381XJS4_9ZZZZ</name>
<dbReference type="AlphaFoldDB" id="A0A381XJS4"/>
<evidence type="ECO:0000256" key="2">
    <source>
        <dbReference type="ARBA" id="ARBA00023002"/>
    </source>
</evidence>
<organism evidence="4">
    <name type="scientific">marine metagenome</name>
    <dbReference type="NCBI Taxonomy" id="408172"/>
    <lineage>
        <taxon>unclassified sequences</taxon>
        <taxon>metagenomes</taxon>
        <taxon>ecological metagenomes</taxon>
    </lineage>
</organism>
<evidence type="ECO:0000256" key="1">
    <source>
        <dbReference type="ARBA" id="ARBA00007118"/>
    </source>
</evidence>
<gene>
    <name evidence="4" type="ORF">METZ01_LOCUS117869</name>
</gene>
<keyword evidence="2" id="KW-0560">Oxidoreductase</keyword>
<dbReference type="EMBL" id="UINC01015440">
    <property type="protein sequence ID" value="SVA65015.1"/>
    <property type="molecule type" value="Genomic_DNA"/>
</dbReference>
<comment type="similarity">
    <text evidence="1">Belongs to the nitroreductase family.</text>
</comment>
<dbReference type="InterPro" id="IPR000415">
    <property type="entry name" value="Nitroreductase-like"/>
</dbReference>
<accession>A0A381XJS4</accession>
<dbReference type="Pfam" id="PF00881">
    <property type="entry name" value="Nitroreductase"/>
    <property type="match status" value="2"/>
</dbReference>
<evidence type="ECO:0000259" key="3">
    <source>
        <dbReference type="Pfam" id="PF00881"/>
    </source>
</evidence>
<feature type="domain" description="Nitroreductase" evidence="3">
    <location>
        <begin position="13"/>
        <end position="65"/>
    </location>
</feature>